<dbReference type="AlphaFoldDB" id="E6ZE49"/>
<dbReference type="GeneID" id="10220606"/>
<dbReference type="EMBL" id="FQ014226">
    <property type="protein sequence ID" value="CBL51975.1"/>
    <property type="molecule type" value="Genomic_DNA"/>
</dbReference>
<keyword evidence="1" id="KW-0496">Mitochondrion</keyword>
<reference evidence="1" key="2">
    <citation type="journal article" date="2011" name="Genome Biol. Evol.">
        <title>Structural and content diversity of mitochondrial genome in beet: a comparative genomic analysis.</title>
        <authorList>
            <person name="Darracq A."/>
            <person name="Varre J.S."/>
            <person name="Marechal-Drouard L."/>
            <person name="Courseaux A."/>
            <person name="Saumitou-Laprade P."/>
            <person name="Oztas S."/>
            <person name="Vacherie B."/>
            <person name="Barbe V.and.Touzet.P."/>
        </authorList>
    </citation>
    <scope>NUCLEOTIDE SEQUENCE</scope>
</reference>
<proteinExistence type="predicted"/>
<accession>E6ZE49</accession>
<sequence>MMALIELSDQVIVERFVHTRWIAPSGDLFSFVAPRCSSKCITPINEARITPRSQCLEAPSAKGVVATFCVTTDSDDLLHSPPSSIRHSSGFHFCLLPKIFALAITYQPVPHKPNKLKLAWLVGSKGSKFVS</sequence>
<protein>
    <submittedName>
        <fullName evidence="2">Uncharacterized protein orf131</fullName>
    </submittedName>
</protein>
<dbReference type="EMBL" id="FP885871">
    <property type="protein sequence ID" value="CBJ20727.1"/>
    <property type="molecule type" value="Genomic_DNA"/>
</dbReference>
<dbReference type="EMBL" id="FP885845">
    <property type="protein sequence ID" value="CBJ17555.1"/>
    <property type="molecule type" value="Genomic_DNA"/>
</dbReference>
<reference evidence="1" key="1">
    <citation type="submission" date="2010-11" db="EMBL/GenBank/DDBJ databases">
        <authorList>
            <person name="Genoscope - CEA"/>
        </authorList>
    </citation>
    <scope>NUCLEOTIDE SEQUENCE</scope>
</reference>
<dbReference type="RefSeq" id="YP_004222333.1">
    <property type="nucleotide sequence ID" value="NC_015099.1"/>
</dbReference>
<name>E6ZE49_BETVM</name>
<geneLocation type="mitochondrion" evidence="1"/>
<evidence type="ECO:0000313" key="1">
    <source>
        <dbReference type="EMBL" id="CBJ14064.1"/>
    </source>
</evidence>
<gene>
    <name evidence="1" type="primary">orf131</name>
</gene>
<evidence type="ECO:0000313" key="2">
    <source>
        <dbReference type="EMBL" id="CBJ20727.1"/>
    </source>
</evidence>
<dbReference type="EMBL" id="FP885834">
    <property type="protein sequence ID" value="CBJ14064.1"/>
    <property type="molecule type" value="Genomic_DNA"/>
</dbReference>
<organism evidence="1">
    <name type="scientific">Beta vulgaris subsp. maritima</name>
    <name type="common">Sea beet</name>
    <name type="synonym">Beta maritima</name>
    <dbReference type="NCBI Taxonomy" id="350892"/>
    <lineage>
        <taxon>Eukaryota</taxon>
        <taxon>Viridiplantae</taxon>
        <taxon>Streptophyta</taxon>
        <taxon>Embryophyta</taxon>
        <taxon>Tracheophyta</taxon>
        <taxon>Spermatophyta</taxon>
        <taxon>Magnoliopsida</taxon>
        <taxon>eudicotyledons</taxon>
        <taxon>Gunneridae</taxon>
        <taxon>Pentapetalae</taxon>
        <taxon>Caryophyllales</taxon>
        <taxon>Chenopodiaceae</taxon>
        <taxon>Betoideae</taxon>
        <taxon>Beta</taxon>
    </lineage>
</organism>